<keyword evidence="2 3" id="KW-0040">ANK repeat</keyword>
<dbReference type="InterPro" id="IPR002110">
    <property type="entry name" value="Ankyrin_rpt"/>
</dbReference>
<feature type="repeat" description="ANK" evidence="3">
    <location>
        <begin position="208"/>
        <end position="240"/>
    </location>
</feature>
<dbReference type="SMART" id="SM00248">
    <property type="entry name" value="ANK"/>
    <property type="match status" value="3"/>
</dbReference>
<organism evidence="4 5">
    <name type="scientific">Coniosporium apollinis</name>
    <dbReference type="NCBI Taxonomy" id="61459"/>
    <lineage>
        <taxon>Eukaryota</taxon>
        <taxon>Fungi</taxon>
        <taxon>Dikarya</taxon>
        <taxon>Ascomycota</taxon>
        <taxon>Pezizomycotina</taxon>
        <taxon>Dothideomycetes</taxon>
        <taxon>Dothideomycetes incertae sedis</taxon>
        <taxon>Coniosporium</taxon>
    </lineage>
</organism>
<evidence type="ECO:0000313" key="4">
    <source>
        <dbReference type="EMBL" id="KAJ9664307.1"/>
    </source>
</evidence>
<evidence type="ECO:0000256" key="2">
    <source>
        <dbReference type="ARBA" id="ARBA00023043"/>
    </source>
</evidence>
<feature type="repeat" description="ANK" evidence="3">
    <location>
        <begin position="165"/>
        <end position="197"/>
    </location>
</feature>
<sequence length="267" mass="28489">MEGQLRNQLGDELYRACKEGRLKDITSLVERRRAADPTYNPPLSAMMTAAASTDRANVVGYCLREGGSVTDAVMAALVGNHSFGTHKLLVTSKAVDVDRVVPWHGDILGIVAPAGDNEWAKFCLQNGANPNLNMVDEFKPGLAATAERGITDMVSLLLEHGAWLKGSGAIVLAAEAGKKDMVRFLLEHGADIDEIGVEDPTDDRETEEMGSALHKAVSAGHKGIVELLIDKGANIKLKDAKGRTPLGLAEESRNAEIVELLQSRGAG</sequence>
<evidence type="ECO:0000256" key="1">
    <source>
        <dbReference type="ARBA" id="ARBA00022737"/>
    </source>
</evidence>
<keyword evidence="5" id="KW-1185">Reference proteome</keyword>
<dbReference type="Proteomes" id="UP001172684">
    <property type="component" value="Unassembled WGS sequence"/>
</dbReference>
<comment type="caution">
    <text evidence="4">The sequence shown here is derived from an EMBL/GenBank/DDBJ whole genome shotgun (WGS) entry which is preliminary data.</text>
</comment>
<evidence type="ECO:0000313" key="5">
    <source>
        <dbReference type="Proteomes" id="UP001172684"/>
    </source>
</evidence>
<keyword evidence="1" id="KW-0677">Repeat</keyword>
<gene>
    <name evidence="4" type="ORF">H2201_005299</name>
</gene>
<dbReference type="PROSITE" id="PS50297">
    <property type="entry name" value="ANK_REP_REGION"/>
    <property type="match status" value="3"/>
</dbReference>
<reference evidence="4" key="1">
    <citation type="submission" date="2022-10" db="EMBL/GenBank/DDBJ databases">
        <title>Culturing micro-colonial fungi from biological soil crusts in the Mojave desert and describing Neophaeococcomyces mojavensis, and introducing the new genera and species Taxawa tesnikishii.</title>
        <authorList>
            <person name="Kurbessoian T."/>
            <person name="Stajich J.E."/>
        </authorList>
    </citation>
    <scope>NUCLEOTIDE SEQUENCE</scope>
    <source>
        <strain evidence="4">TK_1</strain>
    </source>
</reference>
<protein>
    <recommendedName>
        <fullName evidence="6">Ankyrin</fullName>
    </recommendedName>
</protein>
<evidence type="ECO:0008006" key="6">
    <source>
        <dbReference type="Google" id="ProtNLM"/>
    </source>
</evidence>
<accession>A0ABQ9NUE7</accession>
<dbReference type="InterPro" id="IPR036770">
    <property type="entry name" value="Ankyrin_rpt-contain_sf"/>
</dbReference>
<dbReference type="PANTHER" id="PTHR24198">
    <property type="entry name" value="ANKYRIN REPEAT AND PROTEIN KINASE DOMAIN-CONTAINING PROTEIN"/>
    <property type="match status" value="1"/>
</dbReference>
<dbReference type="PROSITE" id="PS50088">
    <property type="entry name" value="ANK_REPEAT"/>
    <property type="match status" value="3"/>
</dbReference>
<dbReference type="Pfam" id="PF12796">
    <property type="entry name" value="Ank_2"/>
    <property type="match status" value="2"/>
</dbReference>
<dbReference type="SUPFAM" id="SSF48403">
    <property type="entry name" value="Ankyrin repeat"/>
    <property type="match status" value="1"/>
</dbReference>
<dbReference type="Gene3D" id="1.25.40.20">
    <property type="entry name" value="Ankyrin repeat-containing domain"/>
    <property type="match status" value="2"/>
</dbReference>
<name>A0ABQ9NUE7_9PEZI</name>
<proteinExistence type="predicted"/>
<dbReference type="EMBL" id="JAPDRL010000038">
    <property type="protein sequence ID" value="KAJ9664307.1"/>
    <property type="molecule type" value="Genomic_DNA"/>
</dbReference>
<dbReference type="PANTHER" id="PTHR24198:SF165">
    <property type="entry name" value="ANKYRIN REPEAT-CONTAINING PROTEIN-RELATED"/>
    <property type="match status" value="1"/>
</dbReference>
<feature type="repeat" description="ANK" evidence="3">
    <location>
        <begin position="241"/>
        <end position="267"/>
    </location>
</feature>
<evidence type="ECO:0000256" key="3">
    <source>
        <dbReference type="PROSITE-ProRule" id="PRU00023"/>
    </source>
</evidence>